<dbReference type="Proteomes" id="UP001500064">
    <property type="component" value="Unassembled WGS sequence"/>
</dbReference>
<gene>
    <name evidence="1" type="ORF">GCM10009733_067230</name>
</gene>
<dbReference type="InterPro" id="IPR019734">
    <property type="entry name" value="TPR_rpt"/>
</dbReference>
<name>A0ABN2FUR2_9ACTN</name>
<dbReference type="Gene3D" id="1.25.40.10">
    <property type="entry name" value="Tetratricopeptide repeat domain"/>
    <property type="match status" value="2"/>
</dbReference>
<accession>A0ABN2FUR2</accession>
<dbReference type="EMBL" id="BAAAMU010000062">
    <property type="protein sequence ID" value="GAA1660059.1"/>
    <property type="molecule type" value="Genomic_DNA"/>
</dbReference>
<evidence type="ECO:0000313" key="1">
    <source>
        <dbReference type="EMBL" id="GAA1660059.1"/>
    </source>
</evidence>
<keyword evidence="2" id="KW-1185">Reference proteome</keyword>
<evidence type="ECO:0008006" key="3">
    <source>
        <dbReference type="Google" id="ProtNLM"/>
    </source>
</evidence>
<reference evidence="1 2" key="1">
    <citation type="journal article" date="2019" name="Int. J. Syst. Evol. Microbiol.">
        <title>The Global Catalogue of Microorganisms (GCM) 10K type strain sequencing project: providing services to taxonomists for standard genome sequencing and annotation.</title>
        <authorList>
            <consortium name="The Broad Institute Genomics Platform"/>
            <consortium name="The Broad Institute Genome Sequencing Center for Infectious Disease"/>
            <person name="Wu L."/>
            <person name="Ma J."/>
        </authorList>
    </citation>
    <scope>NUCLEOTIDE SEQUENCE [LARGE SCALE GENOMIC DNA]</scope>
    <source>
        <strain evidence="1 2">JCM 13929</strain>
    </source>
</reference>
<proteinExistence type="predicted"/>
<dbReference type="InterPro" id="IPR011990">
    <property type="entry name" value="TPR-like_helical_dom_sf"/>
</dbReference>
<evidence type="ECO:0000313" key="2">
    <source>
        <dbReference type="Proteomes" id="UP001500064"/>
    </source>
</evidence>
<dbReference type="SUPFAM" id="SSF48452">
    <property type="entry name" value="TPR-like"/>
    <property type="match status" value="2"/>
</dbReference>
<comment type="caution">
    <text evidence="1">The sequence shown here is derived from an EMBL/GenBank/DDBJ whole genome shotgun (WGS) entry which is preliminary data.</text>
</comment>
<organism evidence="1 2">
    <name type="scientific">Nonomuraea maheshkhaliensis</name>
    <dbReference type="NCBI Taxonomy" id="419590"/>
    <lineage>
        <taxon>Bacteria</taxon>
        <taxon>Bacillati</taxon>
        <taxon>Actinomycetota</taxon>
        <taxon>Actinomycetes</taxon>
        <taxon>Streptosporangiales</taxon>
        <taxon>Streptosporangiaceae</taxon>
        <taxon>Nonomuraea</taxon>
    </lineage>
</organism>
<sequence>MARELQEVTRTYGAGSPEWASVQCDLGNVLLNSDQPARAVDCYRAACSGPMPGDPEAHKDRLTYRMNLGMVLGRLGRLDEAETELRANAQERLAFYGREHPGYAFGLEPLADVQLRRGDLRAARESVEEAIQNFWRSGHERLATALALRATIVTAAGGDEPAFVTLEQLPDEVVENVALAVLNRTGEHPETDGAVLSLLAEAMEARLGPDHQATLNALSQLANHGRDGHGVDRVAAIRKVLASYHRQGMREEALMAELGLAMAQSDAGDLDGALRTYAEALVRAQSLGRADLVSQVLRNWGLALSEAELPDEAERCLREALSAAEDSGDPETLGRVRIALGLFLQHQERLEEARQIVEAGLSTLDVAHPDALVGRGHLGAIMEGRSCGCGDMPEVIAAAFREFVLGRLPRDLLDDLEVDLKDGDFAVNVRLRREPAEDELEELDRVMRAATAEFRRRVAER</sequence>
<dbReference type="Pfam" id="PF13424">
    <property type="entry name" value="TPR_12"/>
    <property type="match status" value="1"/>
</dbReference>
<dbReference type="SMART" id="SM00028">
    <property type="entry name" value="TPR"/>
    <property type="match status" value="3"/>
</dbReference>
<dbReference type="Pfam" id="PF07721">
    <property type="entry name" value="TPR_4"/>
    <property type="match status" value="1"/>
</dbReference>
<dbReference type="InterPro" id="IPR011717">
    <property type="entry name" value="TPR-4"/>
</dbReference>
<protein>
    <recommendedName>
        <fullName evidence="3">Tetratricopeptide repeat protein</fullName>
    </recommendedName>
</protein>